<sequence length="51" mass="5877">TLKFIWTGILWNCEEGRGSGFQYILLVTDETFGSTFSDVYVLRLSPIENKM</sequence>
<evidence type="ECO:0000313" key="1">
    <source>
        <dbReference type="EMBL" id="CAF1919810.1"/>
    </source>
</evidence>
<reference evidence="1" key="1">
    <citation type="submission" date="2021-01" db="EMBL/GenBank/DDBJ databases">
        <authorList>
            <consortium name="Genoscope - CEA"/>
            <person name="William W."/>
        </authorList>
    </citation>
    <scope>NUCLEOTIDE SEQUENCE</scope>
</reference>
<dbReference type="Proteomes" id="UP001295469">
    <property type="component" value="Chromosome C02"/>
</dbReference>
<gene>
    <name evidence="1" type="ORF">DARMORV10_C02P50180.1</name>
</gene>
<name>A0A816KKX5_BRANA</name>
<feature type="non-terminal residue" evidence="1">
    <location>
        <position position="1"/>
    </location>
</feature>
<dbReference type="AlphaFoldDB" id="A0A816KKX5"/>
<protein>
    <submittedName>
        <fullName evidence="1">(rape) hypothetical protein</fullName>
    </submittedName>
</protein>
<dbReference type="EMBL" id="HG994366">
    <property type="protein sequence ID" value="CAF1919810.1"/>
    <property type="molecule type" value="Genomic_DNA"/>
</dbReference>
<accession>A0A816KKX5</accession>
<organism evidence="1">
    <name type="scientific">Brassica napus</name>
    <name type="common">Rape</name>
    <dbReference type="NCBI Taxonomy" id="3708"/>
    <lineage>
        <taxon>Eukaryota</taxon>
        <taxon>Viridiplantae</taxon>
        <taxon>Streptophyta</taxon>
        <taxon>Embryophyta</taxon>
        <taxon>Tracheophyta</taxon>
        <taxon>Spermatophyta</taxon>
        <taxon>Magnoliopsida</taxon>
        <taxon>eudicotyledons</taxon>
        <taxon>Gunneridae</taxon>
        <taxon>Pentapetalae</taxon>
        <taxon>rosids</taxon>
        <taxon>malvids</taxon>
        <taxon>Brassicales</taxon>
        <taxon>Brassicaceae</taxon>
        <taxon>Brassiceae</taxon>
        <taxon>Brassica</taxon>
    </lineage>
</organism>
<proteinExistence type="predicted"/>